<dbReference type="GO" id="GO:0005524">
    <property type="term" value="F:ATP binding"/>
    <property type="evidence" value="ECO:0007669"/>
    <property type="project" value="UniProtKB-KW"/>
</dbReference>
<dbReference type="Proteomes" id="UP000031271">
    <property type="component" value="Chromosome"/>
</dbReference>
<keyword evidence="1" id="KW-0813">Transport</keyword>
<feature type="domain" description="ABC transporter" evidence="6">
    <location>
        <begin position="1"/>
        <end position="227"/>
    </location>
</feature>
<evidence type="ECO:0000256" key="3">
    <source>
        <dbReference type="ARBA" id="ARBA00022840"/>
    </source>
</evidence>
<dbReference type="GO" id="GO:0016887">
    <property type="term" value="F:ATP hydrolysis activity"/>
    <property type="evidence" value="ECO:0007669"/>
    <property type="project" value="InterPro"/>
</dbReference>
<accession>A0A8D3Y4D2</accession>
<dbReference type="PANTHER" id="PTHR42794">
    <property type="entry name" value="HEMIN IMPORT ATP-BINDING PROTEIN HMUV"/>
    <property type="match status" value="1"/>
</dbReference>
<proteinExistence type="predicted"/>
<dbReference type="EMBL" id="CP007511">
    <property type="protein sequence ID" value="AJE16722.1"/>
    <property type="molecule type" value="Genomic_DNA"/>
</dbReference>
<dbReference type="EMBL" id="FNHO01000008">
    <property type="protein sequence ID" value="SDM74907.1"/>
    <property type="molecule type" value="Genomic_DNA"/>
</dbReference>
<dbReference type="PANTHER" id="PTHR42794:SF1">
    <property type="entry name" value="HEMIN IMPORT ATP-BINDING PROTEIN HMUV"/>
    <property type="match status" value="1"/>
</dbReference>
<evidence type="ECO:0000313" key="9">
    <source>
        <dbReference type="Proteomes" id="UP000031271"/>
    </source>
</evidence>
<reference evidence="8 10" key="2">
    <citation type="submission" date="2016-10" db="EMBL/GenBank/DDBJ databases">
        <authorList>
            <person name="Varghese N."/>
            <person name="Submissions S."/>
        </authorList>
    </citation>
    <scope>NUCLEOTIDE SEQUENCE [LARGE SCALE GENOMIC DNA]</scope>
    <source>
        <strain evidence="8 10">DSM 6083</strain>
    </source>
</reference>
<dbReference type="AlphaFoldDB" id="A0A8D3Y4D2"/>
<dbReference type="RefSeq" id="WP_052264592.1">
    <property type="nucleotide sequence ID" value="NZ_CP007511.1"/>
</dbReference>
<dbReference type="InterPro" id="IPR003439">
    <property type="entry name" value="ABC_transporter-like_ATP-bd"/>
</dbReference>
<dbReference type="GeneID" id="77261654"/>
<dbReference type="Proteomes" id="UP000182276">
    <property type="component" value="Unassembled WGS sequence"/>
</dbReference>
<keyword evidence="2" id="KW-0547">Nucleotide-binding</keyword>
<dbReference type="InterPro" id="IPR017871">
    <property type="entry name" value="ABC_transporter-like_CS"/>
</dbReference>
<dbReference type="SMART" id="SM00382">
    <property type="entry name" value="AAA"/>
    <property type="match status" value="1"/>
</dbReference>
<dbReference type="KEGG" id="pbm:CL52_17380"/>
<gene>
    <name evidence="7" type="ORF">CL52_17380</name>
    <name evidence="8" type="ORF">SAMN05660875_108136</name>
</gene>
<evidence type="ECO:0000259" key="6">
    <source>
        <dbReference type="PROSITE" id="PS50893"/>
    </source>
</evidence>
<sequence length="242" mass="25753">MELIDAKQLAVPGRLHGIDLTLTPGQMLGLIGPNGSGKSTVLQCLAGIQTHAGQVALEGRDARQLPASIRARRIGLLPQACQSAWALSVGDVVALGRLPWHDRDAAAIGRAIEQTGIGAWLGERVDHLSGGEQARVWLARVLAGEPHLLLADEPIASLDLLHQRNVMQLLREYAAGERGVIVALHDLALAARYCDRLCLLHGGRVQAAGTPAEVLTEANLQAVFGVEVKVDLDVHPPIVSLR</sequence>
<dbReference type="InterPro" id="IPR003593">
    <property type="entry name" value="AAA+_ATPase"/>
</dbReference>
<dbReference type="PROSITE" id="PS00211">
    <property type="entry name" value="ABC_TRANSPORTER_1"/>
    <property type="match status" value="1"/>
</dbReference>
<evidence type="ECO:0000313" key="8">
    <source>
        <dbReference type="EMBL" id="SDM74907.1"/>
    </source>
</evidence>
<dbReference type="InterPro" id="IPR027417">
    <property type="entry name" value="P-loop_NTPase"/>
</dbReference>
<comment type="function">
    <text evidence="5">Part of the ABC transporter complex HmuTUV involved in hemin import. Responsible for energy coupling to the transport system.</text>
</comment>
<evidence type="ECO:0000313" key="7">
    <source>
        <dbReference type="EMBL" id="AJE16722.1"/>
    </source>
</evidence>
<dbReference type="SUPFAM" id="SSF52540">
    <property type="entry name" value="P-loop containing nucleoside triphosphate hydrolases"/>
    <property type="match status" value="1"/>
</dbReference>
<dbReference type="Gene3D" id="3.40.50.300">
    <property type="entry name" value="P-loop containing nucleotide triphosphate hydrolases"/>
    <property type="match status" value="1"/>
</dbReference>
<evidence type="ECO:0000256" key="5">
    <source>
        <dbReference type="ARBA" id="ARBA00037066"/>
    </source>
</evidence>
<evidence type="ECO:0000256" key="1">
    <source>
        <dbReference type="ARBA" id="ARBA00022448"/>
    </source>
</evidence>
<protein>
    <submittedName>
        <fullName evidence="7">ABC transporter</fullName>
    </submittedName>
    <submittedName>
        <fullName evidence="8">Iron complex transport system ATP-binding protein</fullName>
    </submittedName>
</protein>
<dbReference type="CDD" id="cd03214">
    <property type="entry name" value="ABC_Iron-Siderophores_B12_Hemin"/>
    <property type="match status" value="1"/>
</dbReference>
<keyword evidence="10" id="KW-1185">Reference proteome</keyword>
<evidence type="ECO:0000256" key="4">
    <source>
        <dbReference type="ARBA" id="ARBA00022967"/>
    </source>
</evidence>
<name>A0A8D3Y4D2_9GAMM</name>
<dbReference type="PROSITE" id="PS50893">
    <property type="entry name" value="ABC_TRANSPORTER_2"/>
    <property type="match status" value="1"/>
</dbReference>
<evidence type="ECO:0000256" key="2">
    <source>
        <dbReference type="ARBA" id="ARBA00022741"/>
    </source>
</evidence>
<keyword evidence="3 8" id="KW-0067">ATP-binding</keyword>
<reference evidence="7 9" key="3">
    <citation type="journal article" name="Genome Announc.">
        <title>Complete Genome Sequence of Pseudomonas balearica DSM 6083T.</title>
        <authorList>
            <person name="Bennasar-Figueras A."/>
            <person name="Salva-Serra F."/>
            <person name="Jaen-Luchoro D."/>
            <person name="Segui C."/>
            <person name="Aliaga F."/>
            <person name="Busquets A."/>
            <person name="Gomila M."/>
            <person name="Moore E.R."/>
            <person name="Lalucat J."/>
        </authorList>
    </citation>
    <scope>NUCLEOTIDE SEQUENCE [LARGE SCALE GENOMIC DNA]</scope>
    <source>
        <strain evidence="9">DSM 6083</strain>
        <strain evidence="7">DSM6083</strain>
    </source>
</reference>
<dbReference type="Pfam" id="PF00005">
    <property type="entry name" value="ABC_tran"/>
    <property type="match status" value="1"/>
</dbReference>
<reference evidence="9" key="1">
    <citation type="submission" date="2014-03" db="EMBL/GenBank/DDBJ databases">
        <title>Complete genome of Pseudomonas balearica DSM 6083T, a sewage water isolate from an enrichment with 2-methylnaphthalene.</title>
        <authorList>
            <person name="Salva-Serra F."/>
            <person name="Jaen-Luchoro D."/>
            <person name="Busquets A."/>
            <person name="Pena A."/>
            <person name="Gomila M."/>
            <person name="Bosch R."/>
            <person name="Nogales B."/>
            <person name="Garcia-Valdes E."/>
            <person name="Lalucat J."/>
            <person name="Bennasar A."/>
        </authorList>
    </citation>
    <scope>NUCLEOTIDE SEQUENCE [LARGE SCALE GENOMIC DNA]</scope>
    <source>
        <strain evidence="9">DSM 6083</strain>
    </source>
</reference>
<keyword evidence="4" id="KW-1278">Translocase</keyword>
<evidence type="ECO:0000313" key="10">
    <source>
        <dbReference type="Proteomes" id="UP000182276"/>
    </source>
</evidence>
<organism evidence="7 9">
    <name type="scientific">Stutzerimonas balearica DSM 6083</name>
    <dbReference type="NCBI Taxonomy" id="1123016"/>
    <lineage>
        <taxon>Bacteria</taxon>
        <taxon>Pseudomonadati</taxon>
        <taxon>Pseudomonadota</taxon>
        <taxon>Gammaproteobacteria</taxon>
        <taxon>Pseudomonadales</taxon>
        <taxon>Pseudomonadaceae</taxon>
        <taxon>Stutzerimonas</taxon>
    </lineage>
</organism>